<evidence type="ECO:0000313" key="5">
    <source>
        <dbReference type="EMBL" id="KGG80243.1"/>
    </source>
</evidence>
<dbReference type="InterPro" id="IPR011055">
    <property type="entry name" value="Dup_hybrid_motif"/>
</dbReference>
<dbReference type="PANTHER" id="PTHR21666:SF289">
    <property type="entry name" value="L-ALA--D-GLU ENDOPEPTIDASE"/>
    <property type="match status" value="1"/>
</dbReference>
<sequence length="376" mass="43436">MLLGCKRKISFLLIIILLINVSFVYGSSEDRKKLQELNKGLEKIREELKQNKNEYSRVSKEIKRLDNQIDKADRELQEVENQLKELNANIEITKNELLQAENNIKAKNDVLNSRLRVIYKNGTVGYLEVLLESKSISDFFSRLDMVKRIIDHDVKMLKYMKEQRDIILTKKKTLENQFNMVKNVKRKMQEKKNQLLVATRAKESMMKELEKNIKELEKQEDEMIEISKKLEEKIRREQIAAKYAGGKMLWPAPGYYRITSYFGYRMHPIFKKRKFHTGIDIAVPLGGRIVAANEGVVQYAGWLGGYGKAVWIDHGGGISTLYAHNSRLLVKKGQNVKKGQVISRAGSTGYSTGPHLHFEVRRNGKVVDPLPWVKGK</sequence>
<accession>A0A096BHK2</accession>
<feature type="domain" description="M23ase beta-sheet core" evidence="3">
    <location>
        <begin position="274"/>
        <end position="369"/>
    </location>
</feature>
<dbReference type="Pfam" id="PF24568">
    <property type="entry name" value="CC_PcsB"/>
    <property type="match status" value="1"/>
</dbReference>
<feature type="coiled-coil region" evidence="2">
    <location>
        <begin position="171"/>
        <end position="236"/>
    </location>
</feature>
<dbReference type="FunFam" id="2.70.70.10:FF:000006">
    <property type="entry name" value="M23 family peptidase"/>
    <property type="match status" value="1"/>
</dbReference>
<dbReference type="InterPro" id="IPR016047">
    <property type="entry name" value="M23ase_b-sheet_dom"/>
</dbReference>
<reference evidence="5 6" key="1">
    <citation type="submission" date="2013-12" db="EMBL/GenBank/DDBJ databases">
        <title>Draft genome sequence of Caloranaerobacter sp. H53214.</title>
        <authorList>
            <person name="Jiang L.J."/>
            <person name="Shao Z.Z."/>
            <person name="Long M.N."/>
        </authorList>
    </citation>
    <scope>NUCLEOTIDE SEQUENCE [LARGE SCALE GENOMIC DNA]</scope>
    <source>
        <strain evidence="5 6">H53214</strain>
    </source>
</reference>
<dbReference type="Proteomes" id="UP000029622">
    <property type="component" value="Unassembled WGS sequence"/>
</dbReference>
<comment type="caution">
    <text evidence="5">The sequence shown here is derived from an EMBL/GenBank/DDBJ whole genome shotgun (WGS) entry which is preliminary data.</text>
</comment>
<evidence type="ECO:0000259" key="4">
    <source>
        <dbReference type="Pfam" id="PF24568"/>
    </source>
</evidence>
<dbReference type="AlphaFoldDB" id="A0A096BHK2"/>
<proteinExistence type="predicted"/>
<keyword evidence="2" id="KW-0175">Coiled coil</keyword>
<dbReference type="STRING" id="1156417.Y919_07295"/>
<dbReference type="EMBL" id="AZTB01000033">
    <property type="protein sequence ID" value="KGG80243.1"/>
    <property type="molecule type" value="Genomic_DNA"/>
</dbReference>
<dbReference type="InterPro" id="IPR050570">
    <property type="entry name" value="Cell_wall_metabolism_enzyme"/>
</dbReference>
<protein>
    <submittedName>
        <fullName evidence="5">Peptidase M23</fullName>
    </submittedName>
</protein>
<dbReference type="RefSeq" id="WP_035163615.1">
    <property type="nucleotide sequence ID" value="NZ_AZTB01000033.1"/>
</dbReference>
<dbReference type="Gene3D" id="2.70.70.10">
    <property type="entry name" value="Glucose Permease (Domain IIA)"/>
    <property type="match status" value="1"/>
</dbReference>
<evidence type="ECO:0000256" key="1">
    <source>
        <dbReference type="ARBA" id="ARBA00022729"/>
    </source>
</evidence>
<keyword evidence="1" id="KW-0732">Signal</keyword>
<evidence type="ECO:0000256" key="2">
    <source>
        <dbReference type="SAM" id="Coils"/>
    </source>
</evidence>
<gene>
    <name evidence="5" type="ORF">Y919_07295</name>
</gene>
<dbReference type="Gene3D" id="6.10.250.3150">
    <property type="match status" value="1"/>
</dbReference>
<dbReference type="InterPro" id="IPR057309">
    <property type="entry name" value="PcsB_CC"/>
</dbReference>
<name>A0A096BHK2_9FIRM</name>
<dbReference type="CDD" id="cd12797">
    <property type="entry name" value="M23_peptidase"/>
    <property type="match status" value="1"/>
</dbReference>
<feature type="coiled-coil region" evidence="2">
    <location>
        <begin position="27"/>
        <end position="110"/>
    </location>
</feature>
<dbReference type="PANTHER" id="PTHR21666">
    <property type="entry name" value="PEPTIDASE-RELATED"/>
    <property type="match status" value="1"/>
</dbReference>
<organism evidence="5 6">
    <name type="scientific">Caloranaerobacter azorensis H53214</name>
    <dbReference type="NCBI Taxonomy" id="1156417"/>
    <lineage>
        <taxon>Bacteria</taxon>
        <taxon>Bacillati</taxon>
        <taxon>Bacillota</taxon>
        <taxon>Tissierellia</taxon>
        <taxon>Tissierellales</taxon>
        <taxon>Thermohalobacteraceae</taxon>
        <taxon>Caloranaerobacter</taxon>
    </lineage>
</organism>
<feature type="domain" description="Peptidoglycan hydrolase PcsB coiled-coil" evidence="4">
    <location>
        <begin position="99"/>
        <end position="165"/>
    </location>
</feature>
<evidence type="ECO:0000259" key="3">
    <source>
        <dbReference type="Pfam" id="PF01551"/>
    </source>
</evidence>
<dbReference type="GO" id="GO:0004222">
    <property type="term" value="F:metalloendopeptidase activity"/>
    <property type="evidence" value="ECO:0007669"/>
    <property type="project" value="TreeGrafter"/>
</dbReference>
<evidence type="ECO:0000313" key="6">
    <source>
        <dbReference type="Proteomes" id="UP000029622"/>
    </source>
</evidence>
<dbReference type="SUPFAM" id="SSF51261">
    <property type="entry name" value="Duplicated hybrid motif"/>
    <property type="match status" value="1"/>
</dbReference>
<dbReference type="Pfam" id="PF01551">
    <property type="entry name" value="Peptidase_M23"/>
    <property type="match status" value="1"/>
</dbReference>